<evidence type="ECO:0000256" key="4">
    <source>
        <dbReference type="SAM" id="SignalP"/>
    </source>
</evidence>
<dbReference type="InterPro" id="IPR037066">
    <property type="entry name" value="Plug_dom_sf"/>
</dbReference>
<feature type="signal peptide" evidence="4">
    <location>
        <begin position="1"/>
        <end position="21"/>
    </location>
</feature>
<dbReference type="InterPro" id="IPR008969">
    <property type="entry name" value="CarboxyPept-like_regulatory"/>
</dbReference>
<name>A0A6P1VUR1_9BACT</name>
<feature type="chain" id="PRO_5026668709" evidence="4">
    <location>
        <begin position="22"/>
        <end position="816"/>
    </location>
</feature>
<comment type="subcellular location">
    <subcellularLocation>
        <location evidence="1">Cell outer membrane</location>
    </subcellularLocation>
</comment>
<proteinExistence type="predicted"/>
<feature type="domain" description="Outer membrane protein beta-barrel" evidence="5">
    <location>
        <begin position="384"/>
        <end position="791"/>
    </location>
</feature>
<dbReference type="EMBL" id="CP045997">
    <property type="protein sequence ID" value="QHV95369.1"/>
    <property type="molecule type" value="Genomic_DNA"/>
</dbReference>
<keyword evidence="7" id="KW-1185">Reference proteome</keyword>
<gene>
    <name evidence="6" type="ORF">GJR95_10265</name>
</gene>
<evidence type="ECO:0000259" key="5">
    <source>
        <dbReference type="Pfam" id="PF14905"/>
    </source>
</evidence>
<dbReference type="GO" id="GO:0009279">
    <property type="term" value="C:cell outer membrane"/>
    <property type="evidence" value="ECO:0007669"/>
    <property type="project" value="UniProtKB-SubCell"/>
</dbReference>
<dbReference type="SUPFAM" id="SSF49464">
    <property type="entry name" value="Carboxypeptidase regulatory domain-like"/>
    <property type="match status" value="1"/>
</dbReference>
<evidence type="ECO:0000256" key="1">
    <source>
        <dbReference type="ARBA" id="ARBA00004442"/>
    </source>
</evidence>
<dbReference type="InterPro" id="IPR041700">
    <property type="entry name" value="OMP_b-brl_3"/>
</dbReference>
<keyword evidence="4" id="KW-0732">Signal</keyword>
<dbReference type="Pfam" id="PF13620">
    <property type="entry name" value="CarboxypepD_reg"/>
    <property type="match status" value="1"/>
</dbReference>
<keyword evidence="3" id="KW-0998">Cell outer membrane</keyword>
<dbReference type="Gene3D" id="2.60.40.1120">
    <property type="entry name" value="Carboxypeptidase-like, regulatory domain"/>
    <property type="match status" value="1"/>
</dbReference>
<dbReference type="InterPro" id="IPR036942">
    <property type="entry name" value="Beta-barrel_TonB_sf"/>
</dbReference>
<accession>A0A6P1VUR1</accession>
<dbReference type="KEGG" id="senf:GJR95_10265"/>
<dbReference type="RefSeq" id="WP_162385781.1">
    <property type="nucleotide sequence ID" value="NZ_CP045997.1"/>
</dbReference>
<evidence type="ECO:0000256" key="3">
    <source>
        <dbReference type="ARBA" id="ARBA00023237"/>
    </source>
</evidence>
<sequence>MKLYVLLPFAMLVTLSTPTKAQSIRGKIGGLIRDTQNRALSGATVILQERQDSTTHQAGLSDADGKFAFKSLPKGDYLLRCSYVGFQPYKSGLLSITETQPVLQLPVIILQTSTPKTLSEVVVTAKKPLVEQKIDRLIVNVDAMLTAAGSNALDVLAKSPGVMVNTNDDISLNGKRNVLVLIDDRPTYMSAQDLAAYLRSLPGGLLDKLELISNPPARYDAAGGAIINIVLKKNRATGFNGSLNLGYNQGVYGRSNNSLLLNYRTKKFNIFTNSSYSRDRNFSEETYSRYFYSDAKSLQSTILQTSRSSYTSNGWNGRIGMDYFASPKITIGILFTGSTRPKSDRLDYTSNQYTELMQLDSVSRGYINGLYQSKNTGINVNLSHKFDNRGKLLTANIDYLNFQSSTNQFSPIDTYRPDGQLAGTQERFFAIPSTVRIYAGKVDFTQPLAGKSEFSAGLKSSYVMTDTESNWLNQTGDGPVPDYGKSNHFQYTESINAAYVNLKKEWSRWGIQTGLRLENTQSKGHQLANPTTVDSTFHRSYSWLFPSLYLSYKVDKRGDNTLALSYSKRIRRPGYQQLNPFLFFRDRYSYSGGNPNLIPGYGQAIDLRYTFKQYVGVTLSYSWDKDGIDPITRVVGDQFITRPQNFYQGQSLGIIPNISFSPTSWWTVNISAVLLAIRNRGQTDGVTIDQQSNLHEVETVNQFQLSKSWSAELTGFFPGNQFFAQTKSSSIYNISAGLQKTILQGQGTLRLTVNDIFYSLVMNSQTVALNHISAFYTRQGDTRRVGFSFMYRFGKEANARKRNTVGSAEEEKQRTN</sequence>
<keyword evidence="2" id="KW-0472">Membrane</keyword>
<evidence type="ECO:0000313" key="6">
    <source>
        <dbReference type="EMBL" id="QHV95369.1"/>
    </source>
</evidence>
<dbReference type="Pfam" id="PF14905">
    <property type="entry name" value="OMP_b-brl_3"/>
    <property type="match status" value="1"/>
</dbReference>
<dbReference type="Gene3D" id="2.170.130.10">
    <property type="entry name" value="TonB-dependent receptor, plug domain"/>
    <property type="match status" value="1"/>
</dbReference>
<dbReference type="AlphaFoldDB" id="A0A6P1VUR1"/>
<dbReference type="Gene3D" id="2.40.170.20">
    <property type="entry name" value="TonB-dependent receptor, beta-barrel domain"/>
    <property type="match status" value="1"/>
</dbReference>
<dbReference type="Proteomes" id="UP000464577">
    <property type="component" value="Chromosome"/>
</dbReference>
<organism evidence="6 7">
    <name type="scientific">Spirosoma endbachense</name>
    <dbReference type="NCBI Taxonomy" id="2666025"/>
    <lineage>
        <taxon>Bacteria</taxon>
        <taxon>Pseudomonadati</taxon>
        <taxon>Bacteroidota</taxon>
        <taxon>Cytophagia</taxon>
        <taxon>Cytophagales</taxon>
        <taxon>Cytophagaceae</taxon>
        <taxon>Spirosoma</taxon>
    </lineage>
</organism>
<evidence type="ECO:0000256" key="2">
    <source>
        <dbReference type="ARBA" id="ARBA00023136"/>
    </source>
</evidence>
<protein>
    <submittedName>
        <fullName evidence="6">Outer membrane beta-barrel protein</fullName>
    </submittedName>
</protein>
<dbReference type="SUPFAM" id="SSF56935">
    <property type="entry name" value="Porins"/>
    <property type="match status" value="1"/>
</dbReference>
<reference evidence="6 7" key="1">
    <citation type="submission" date="2019-11" db="EMBL/GenBank/DDBJ databases">
        <title>Spirosoma endbachense sp. nov., isolated from a natural salt meadow.</title>
        <authorList>
            <person name="Rojas J."/>
            <person name="Ambika Manirajan B."/>
            <person name="Ratering S."/>
            <person name="Suarez C."/>
            <person name="Geissler-Plaum R."/>
            <person name="Schnell S."/>
        </authorList>
    </citation>
    <scope>NUCLEOTIDE SEQUENCE [LARGE SCALE GENOMIC DNA]</scope>
    <source>
        <strain evidence="6 7">I-24</strain>
    </source>
</reference>
<evidence type="ECO:0000313" key="7">
    <source>
        <dbReference type="Proteomes" id="UP000464577"/>
    </source>
</evidence>